<dbReference type="EMBL" id="BAABIL010000205">
    <property type="protein sequence ID" value="GAA4975646.1"/>
    <property type="molecule type" value="Genomic_DNA"/>
</dbReference>
<gene>
    <name evidence="1" type="ORF">GCM10023225_15980</name>
</gene>
<sequence>MTITYQDGTTVTWRGPTRGEGWTVEPDRIEEVPGSPALTSERLNTWDRTMRDEIFAGGYDEELGIDLGPDGHLSYARSTGVYSSLIWAQGPELTWLDLDPCSQWPASATLELPPGGAVCRVLTIDGHPVVAAEQPVQEIDGMGTGGNTVFSVRPDGVAVVLGQSSVHGEPVLTSEDLARAALTLPPP</sequence>
<reference evidence="2" key="1">
    <citation type="journal article" date="2019" name="Int. J. Syst. Evol. Microbiol.">
        <title>The Global Catalogue of Microorganisms (GCM) 10K type strain sequencing project: providing services to taxonomists for standard genome sequencing and annotation.</title>
        <authorList>
            <consortium name="The Broad Institute Genomics Platform"/>
            <consortium name="The Broad Institute Genome Sequencing Center for Infectious Disease"/>
            <person name="Wu L."/>
            <person name="Ma J."/>
        </authorList>
    </citation>
    <scope>NUCLEOTIDE SEQUENCE [LARGE SCALE GENOMIC DNA]</scope>
    <source>
        <strain evidence="2">JCM 18126</strain>
    </source>
</reference>
<accession>A0ABP9HPN1</accession>
<proteinExistence type="predicted"/>
<evidence type="ECO:0000313" key="1">
    <source>
        <dbReference type="EMBL" id="GAA4975646.1"/>
    </source>
</evidence>
<name>A0ABP9HPN1_9ACTN</name>
<evidence type="ECO:0000313" key="2">
    <source>
        <dbReference type="Proteomes" id="UP001501195"/>
    </source>
</evidence>
<comment type="caution">
    <text evidence="1">The sequence shown here is derived from an EMBL/GenBank/DDBJ whole genome shotgun (WGS) entry which is preliminary data.</text>
</comment>
<dbReference type="Proteomes" id="UP001501195">
    <property type="component" value="Unassembled WGS sequence"/>
</dbReference>
<organism evidence="1 2">
    <name type="scientific">Kineococcus glutinatus</name>
    <dbReference type="NCBI Taxonomy" id="1070872"/>
    <lineage>
        <taxon>Bacteria</taxon>
        <taxon>Bacillati</taxon>
        <taxon>Actinomycetota</taxon>
        <taxon>Actinomycetes</taxon>
        <taxon>Kineosporiales</taxon>
        <taxon>Kineosporiaceae</taxon>
        <taxon>Kineococcus</taxon>
    </lineage>
</organism>
<protein>
    <submittedName>
        <fullName evidence="1">Uncharacterized protein</fullName>
    </submittedName>
</protein>
<dbReference type="RefSeq" id="WP_345711919.1">
    <property type="nucleotide sequence ID" value="NZ_BAABIL010000205.1"/>
</dbReference>
<keyword evidence="2" id="KW-1185">Reference proteome</keyword>